<keyword evidence="4" id="KW-1185">Reference proteome</keyword>
<sequence>MGHNSVAVRVNLRRRGMDLDTKCVMFNRLDEDGGHLFLKCKFAKQLWRELNLEEVRIRLAEQNSAKTMLALIWQLEKNVQMRAIMLLWHWCLERNQVREGERRRTASELAFIINMQADEFLKIATKTHKVQNNECRHWCKPAADILKINVDGSFIAGTRKGGWGFVIRDSEGTVMHAGAGAIPRAMDAFHTEVLACHAGLKAASEKGMTKVMIDTDSMMLVMALKGNTFALAPAGGIIHEIKVVASSFVLFSANYSPRVCNKVAHALAASGCNCSPGADLIWDGTPAGMETLVAEDPTG</sequence>
<dbReference type="EMBL" id="PQIB02000002">
    <property type="protein sequence ID" value="RLN33089.1"/>
    <property type="molecule type" value="Genomic_DNA"/>
</dbReference>
<protein>
    <recommendedName>
        <fullName evidence="5">RNase H type-1 domain-containing protein</fullName>
    </recommendedName>
</protein>
<dbReference type="Proteomes" id="UP000275267">
    <property type="component" value="Unassembled WGS sequence"/>
</dbReference>
<dbReference type="AlphaFoldDB" id="A0A3L6T4R7"/>
<comment type="caution">
    <text evidence="3">The sequence shown here is derived from an EMBL/GenBank/DDBJ whole genome shotgun (WGS) entry which is preliminary data.</text>
</comment>
<evidence type="ECO:0008006" key="5">
    <source>
        <dbReference type="Google" id="ProtNLM"/>
    </source>
</evidence>
<dbReference type="GO" id="GO:0003676">
    <property type="term" value="F:nucleic acid binding"/>
    <property type="evidence" value="ECO:0007669"/>
    <property type="project" value="InterPro"/>
</dbReference>
<dbReference type="InterPro" id="IPR036397">
    <property type="entry name" value="RNaseH_sf"/>
</dbReference>
<dbReference type="InterPro" id="IPR044730">
    <property type="entry name" value="RNase_H-like_dom_plant"/>
</dbReference>
<dbReference type="PANTHER" id="PTHR47074">
    <property type="entry name" value="BNAC02G40300D PROTEIN"/>
    <property type="match status" value="1"/>
</dbReference>
<feature type="domain" description="Reverse transcriptase zinc-binding" evidence="2">
    <location>
        <begin position="2"/>
        <end position="47"/>
    </location>
</feature>
<dbReference type="STRING" id="4540.A0A3L6T4R7"/>
<dbReference type="GO" id="GO:0004523">
    <property type="term" value="F:RNA-DNA hybrid ribonuclease activity"/>
    <property type="evidence" value="ECO:0007669"/>
    <property type="project" value="InterPro"/>
</dbReference>
<dbReference type="SUPFAM" id="SSF53098">
    <property type="entry name" value="Ribonuclease H-like"/>
    <property type="match status" value="1"/>
</dbReference>
<dbReference type="OrthoDB" id="696189at2759"/>
<reference evidence="4" key="1">
    <citation type="journal article" date="2019" name="Nat. Commun.">
        <title>The genome of broomcorn millet.</title>
        <authorList>
            <person name="Zou C."/>
            <person name="Miki D."/>
            <person name="Li D."/>
            <person name="Tang Q."/>
            <person name="Xiao L."/>
            <person name="Rajput S."/>
            <person name="Deng P."/>
            <person name="Jia W."/>
            <person name="Huang R."/>
            <person name="Zhang M."/>
            <person name="Sun Y."/>
            <person name="Hu J."/>
            <person name="Fu X."/>
            <person name="Schnable P.S."/>
            <person name="Li F."/>
            <person name="Zhang H."/>
            <person name="Feng B."/>
            <person name="Zhu X."/>
            <person name="Liu R."/>
            <person name="Schnable J.C."/>
            <person name="Zhu J.-K."/>
            <person name="Zhang H."/>
        </authorList>
    </citation>
    <scope>NUCLEOTIDE SEQUENCE [LARGE SCALE GENOMIC DNA]</scope>
</reference>
<dbReference type="InterPro" id="IPR002156">
    <property type="entry name" value="RNaseH_domain"/>
</dbReference>
<dbReference type="Pfam" id="PF13456">
    <property type="entry name" value="RVT_3"/>
    <property type="match status" value="1"/>
</dbReference>
<name>A0A3L6T4R7_PANMI</name>
<dbReference type="Gene3D" id="3.30.420.10">
    <property type="entry name" value="Ribonuclease H-like superfamily/Ribonuclease H"/>
    <property type="match status" value="1"/>
</dbReference>
<evidence type="ECO:0000313" key="3">
    <source>
        <dbReference type="EMBL" id="RLN33089.1"/>
    </source>
</evidence>
<dbReference type="InterPro" id="IPR026960">
    <property type="entry name" value="RVT-Znf"/>
</dbReference>
<dbReference type="Pfam" id="PF13966">
    <property type="entry name" value="zf-RVT"/>
    <property type="match status" value="1"/>
</dbReference>
<evidence type="ECO:0000259" key="2">
    <source>
        <dbReference type="Pfam" id="PF13966"/>
    </source>
</evidence>
<accession>A0A3L6T4R7</accession>
<dbReference type="InterPro" id="IPR012337">
    <property type="entry name" value="RNaseH-like_sf"/>
</dbReference>
<proteinExistence type="predicted"/>
<evidence type="ECO:0000259" key="1">
    <source>
        <dbReference type="Pfam" id="PF13456"/>
    </source>
</evidence>
<dbReference type="InterPro" id="IPR052929">
    <property type="entry name" value="RNase_H-like_EbsB-rel"/>
</dbReference>
<dbReference type="PANTHER" id="PTHR47074:SF70">
    <property type="entry name" value="OS07G0513450 PROTEIN"/>
    <property type="match status" value="1"/>
</dbReference>
<gene>
    <name evidence="3" type="ORF">C2845_PM03G16420</name>
</gene>
<organism evidence="3 4">
    <name type="scientific">Panicum miliaceum</name>
    <name type="common">Proso millet</name>
    <name type="synonym">Broomcorn millet</name>
    <dbReference type="NCBI Taxonomy" id="4540"/>
    <lineage>
        <taxon>Eukaryota</taxon>
        <taxon>Viridiplantae</taxon>
        <taxon>Streptophyta</taxon>
        <taxon>Embryophyta</taxon>
        <taxon>Tracheophyta</taxon>
        <taxon>Spermatophyta</taxon>
        <taxon>Magnoliopsida</taxon>
        <taxon>Liliopsida</taxon>
        <taxon>Poales</taxon>
        <taxon>Poaceae</taxon>
        <taxon>PACMAD clade</taxon>
        <taxon>Panicoideae</taxon>
        <taxon>Panicodae</taxon>
        <taxon>Paniceae</taxon>
        <taxon>Panicinae</taxon>
        <taxon>Panicum</taxon>
        <taxon>Panicum sect. Panicum</taxon>
    </lineage>
</organism>
<dbReference type="CDD" id="cd06222">
    <property type="entry name" value="RNase_H_like"/>
    <property type="match status" value="1"/>
</dbReference>
<feature type="domain" description="RNase H type-1" evidence="1">
    <location>
        <begin position="149"/>
        <end position="270"/>
    </location>
</feature>
<evidence type="ECO:0000313" key="4">
    <source>
        <dbReference type="Proteomes" id="UP000275267"/>
    </source>
</evidence>